<dbReference type="EMBL" id="CP157675">
    <property type="protein sequence ID" value="XBP68433.1"/>
    <property type="molecule type" value="Genomic_DNA"/>
</dbReference>
<feature type="transmembrane region" description="Helical" evidence="7">
    <location>
        <begin position="231"/>
        <end position="252"/>
    </location>
</feature>
<proteinExistence type="predicted"/>
<organism evidence="9">
    <name type="scientific">Polaromonas hydrogenivorans</name>
    <dbReference type="NCBI Taxonomy" id="335476"/>
    <lineage>
        <taxon>Bacteria</taxon>
        <taxon>Pseudomonadati</taxon>
        <taxon>Pseudomonadota</taxon>
        <taxon>Betaproteobacteria</taxon>
        <taxon>Burkholderiales</taxon>
        <taxon>Comamonadaceae</taxon>
        <taxon>Polaromonas</taxon>
    </lineage>
</organism>
<keyword evidence="6 7" id="KW-0472">Membrane</keyword>
<evidence type="ECO:0000256" key="3">
    <source>
        <dbReference type="ARBA" id="ARBA00022475"/>
    </source>
</evidence>
<dbReference type="InterPro" id="IPR011701">
    <property type="entry name" value="MFS"/>
</dbReference>
<feature type="domain" description="Major facilitator superfamily (MFS) profile" evidence="8">
    <location>
        <begin position="20"/>
        <end position="406"/>
    </location>
</feature>
<evidence type="ECO:0000313" key="9">
    <source>
        <dbReference type="EMBL" id="XBP68433.1"/>
    </source>
</evidence>
<dbReference type="RefSeq" id="WP_349276430.1">
    <property type="nucleotide sequence ID" value="NZ_CP157675.1"/>
</dbReference>
<feature type="transmembrane region" description="Helical" evidence="7">
    <location>
        <begin position="49"/>
        <end position="74"/>
    </location>
</feature>
<dbReference type="Pfam" id="PF07690">
    <property type="entry name" value="MFS_1"/>
    <property type="match status" value="1"/>
</dbReference>
<dbReference type="GO" id="GO:0022857">
    <property type="term" value="F:transmembrane transporter activity"/>
    <property type="evidence" value="ECO:0007669"/>
    <property type="project" value="InterPro"/>
</dbReference>
<name>A0AAU7LLX0_9BURK</name>
<sequence>MSTSASAISASSISPATRRSILLLSFGTFASMAAQRICDAMLPELSRVFAVSLAQAAQVVSVFAITYGASQLFYGPLGDRLGKFRVITFATLGCSVGSILAVFASTLEALVFARLLMALGAAALIPLAMAWVGDSVPSDQLQEMLTRTGLGSTLGIVGGQLAGGLLTDALGWRWAFVFMTLLFGVVGSLMYGDLRRQQAKPAKAVAHGQAVVRHGFARQALLIVTGPWSRIILLMALVEGAAGFGVLAIWASHLHRSLGLSLSMAGAIVALFGLGGMLYMAVGRYLIRRFGQQGLVLIGGAIVGVCALVLAYTPHWGPALPASLLAGFGFFMFHNTMQANATQMAPHARGTAVSLFSSFLFLGQSIGVVLAASLIDRIGTGAVVALGGGVMAVEGVFFAWVLGRRNGRV</sequence>
<dbReference type="AlphaFoldDB" id="A0AAU7LLX0"/>
<keyword evidence="2" id="KW-0813">Transport</keyword>
<evidence type="ECO:0000256" key="2">
    <source>
        <dbReference type="ARBA" id="ARBA00022448"/>
    </source>
</evidence>
<feature type="transmembrane region" description="Helical" evidence="7">
    <location>
        <begin position="294"/>
        <end position="312"/>
    </location>
</feature>
<keyword evidence="3" id="KW-1003">Cell membrane</keyword>
<feature type="transmembrane region" description="Helical" evidence="7">
    <location>
        <begin position="355"/>
        <end position="375"/>
    </location>
</feature>
<gene>
    <name evidence="9" type="ORF">ABLV49_10870</name>
</gene>
<evidence type="ECO:0000256" key="6">
    <source>
        <dbReference type="ARBA" id="ARBA00023136"/>
    </source>
</evidence>
<dbReference type="InterPro" id="IPR036259">
    <property type="entry name" value="MFS_trans_sf"/>
</dbReference>
<dbReference type="PANTHER" id="PTHR42718">
    <property type="entry name" value="MAJOR FACILITATOR SUPERFAMILY MULTIDRUG TRANSPORTER MFSC"/>
    <property type="match status" value="1"/>
</dbReference>
<dbReference type="GO" id="GO:0005886">
    <property type="term" value="C:plasma membrane"/>
    <property type="evidence" value="ECO:0007669"/>
    <property type="project" value="UniProtKB-SubCell"/>
</dbReference>
<feature type="transmembrane region" description="Helical" evidence="7">
    <location>
        <begin position="86"/>
        <end position="105"/>
    </location>
</feature>
<dbReference type="PANTHER" id="PTHR42718:SF46">
    <property type="entry name" value="BLR6921 PROTEIN"/>
    <property type="match status" value="1"/>
</dbReference>
<evidence type="ECO:0000256" key="1">
    <source>
        <dbReference type="ARBA" id="ARBA00004651"/>
    </source>
</evidence>
<feature type="transmembrane region" description="Helical" evidence="7">
    <location>
        <begin position="172"/>
        <end position="191"/>
    </location>
</feature>
<evidence type="ECO:0000259" key="8">
    <source>
        <dbReference type="PROSITE" id="PS50850"/>
    </source>
</evidence>
<feature type="transmembrane region" description="Helical" evidence="7">
    <location>
        <begin position="381"/>
        <end position="403"/>
    </location>
</feature>
<comment type="subcellular location">
    <subcellularLocation>
        <location evidence="1">Cell membrane</location>
        <topology evidence="1">Multi-pass membrane protein</topology>
    </subcellularLocation>
</comment>
<reference evidence="9" key="1">
    <citation type="submission" date="2024-05" db="EMBL/GenBank/DDBJ databases">
        <authorList>
            <person name="Bunk B."/>
            <person name="Swiderski J."/>
            <person name="Sproer C."/>
            <person name="Thiel V."/>
        </authorList>
    </citation>
    <scope>NUCLEOTIDE SEQUENCE</scope>
    <source>
        <strain evidence="9">DSM 17735</strain>
    </source>
</reference>
<evidence type="ECO:0000256" key="4">
    <source>
        <dbReference type="ARBA" id="ARBA00022692"/>
    </source>
</evidence>
<evidence type="ECO:0000256" key="5">
    <source>
        <dbReference type="ARBA" id="ARBA00022989"/>
    </source>
</evidence>
<accession>A0AAU7LLX0</accession>
<dbReference type="InterPro" id="IPR020846">
    <property type="entry name" value="MFS_dom"/>
</dbReference>
<feature type="transmembrane region" description="Helical" evidence="7">
    <location>
        <begin position="318"/>
        <end position="334"/>
    </location>
</feature>
<keyword evidence="4 7" id="KW-0812">Transmembrane</keyword>
<feature type="transmembrane region" description="Helical" evidence="7">
    <location>
        <begin position="111"/>
        <end position="132"/>
    </location>
</feature>
<dbReference type="Gene3D" id="1.20.1250.20">
    <property type="entry name" value="MFS general substrate transporter like domains"/>
    <property type="match status" value="1"/>
</dbReference>
<dbReference type="PROSITE" id="PS50850">
    <property type="entry name" value="MFS"/>
    <property type="match status" value="1"/>
</dbReference>
<keyword evidence="5 7" id="KW-1133">Transmembrane helix</keyword>
<protein>
    <submittedName>
        <fullName evidence="9">MFS transporter</fullName>
    </submittedName>
</protein>
<dbReference type="CDD" id="cd17324">
    <property type="entry name" value="MFS_NepI_like"/>
    <property type="match status" value="1"/>
</dbReference>
<dbReference type="SUPFAM" id="SSF103473">
    <property type="entry name" value="MFS general substrate transporter"/>
    <property type="match status" value="1"/>
</dbReference>
<feature type="transmembrane region" description="Helical" evidence="7">
    <location>
        <begin position="258"/>
        <end position="282"/>
    </location>
</feature>
<evidence type="ECO:0000256" key="7">
    <source>
        <dbReference type="SAM" id="Phobius"/>
    </source>
</evidence>